<dbReference type="InterPro" id="IPR053876">
    <property type="entry name" value="Phage_int_M"/>
</dbReference>
<keyword evidence="4" id="KW-0233">DNA recombination</keyword>
<dbReference type="EMBL" id="QNRM01000002">
    <property type="protein sequence ID" value="RBP22609.1"/>
    <property type="molecule type" value="Genomic_DNA"/>
</dbReference>
<evidence type="ECO:0000259" key="5">
    <source>
        <dbReference type="PROSITE" id="PS51898"/>
    </source>
</evidence>
<dbReference type="PANTHER" id="PTHR30629">
    <property type="entry name" value="PROPHAGE INTEGRASE"/>
    <property type="match status" value="1"/>
</dbReference>
<dbReference type="InterPro" id="IPR025166">
    <property type="entry name" value="Integrase_DNA_bind_dom"/>
</dbReference>
<sequence>MLSELKIKHANEGMHLDGDGLYLQVSSSGAKSWIFRYQLNRRRREMGLGALAAVPAKEARKKAIKARALLADGVDPVDNRDRLLAESSERDARGRAQQVTFQAAAEAYIKANRAGWKNPKHLQQWENTLATYAYPVFGGVPVGEVDDVAVLKVLQPIWTSKTETASRLRGRIECVLDAAKARKLRQGENPARWRGHLDKLLPKPAKVAKVRHHPAMPYDDLPGFVEDLRGVVGVSALAVEFLIYTAARSGEVLRATWDEFSPDGTLWSIAGDRMKAGKAHRVPLSEAAQEVLKRAKGIAQSKWVFPGVRSGQPMTDMALTMLLRRMRPGYTVHGFRSSFRDWAAEQTEYPSEMAEMALAHAVSSKVEAAYRRGDMLERRRQMMSDWAAWCAPKSSAC</sequence>
<dbReference type="Pfam" id="PF00589">
    <property type="entry name" value="Phage_integrase"/>
    <property type="match status" value="1"/>
</dbReference>
<comment type="similarity">
    <text evidence="1">Belongs to the 'phage' integrase family.</text>
</comment>
<dbReference type="Gene3D" id="1.10.150.130">
    <property type="match status" value="1"/>
</dbReference>
<proteinExistence type="inferred from homology"/>
<dbReference type="Pfam" id="PF22022">
    <property type="entry name" value="Phage_int_M"/>
    <property type="match status" value="1"/>
</dbReference>
<keyword evidence="7" id="KW-1185">Reference proteome</keyword>
<evidence type="ECO:0000313" key="6">
    <source>
        <dbReference type="EMBL" id="RBP22609.1"/>
    </source>
</evidence>
<reference evidence="6 7" key="1">
    <citation type="submission" date="2018-06" db="EMBL/GenBank/DDBJ databases">
        <title>Genomic Encyclopedia of Type Strains, Phase III (KMG-III): the genomes of soil and plant-associated and newly described type strains.</title>
        <authorList>
            <person name="Whitman W."/>
        </authorList>
    </citation>
    <scope>NUCLEOTIDE SEQUENCE [LARGE SCALE GENOMIC DNA]</scope>
    <source>
        <strain evidence="6 7">CECT 7342</strain>
    </source>
</reference>
<organism evidence="6 7">
    <name type="scientific">Achromobacter marplatensis</name>
    <dbReference type="NCBI Taxonomy" id="470868"/>
    <lineage>
        <taxon>Bacteria</taxon>
        <taxon>Pseudomonadati</taxon>
        <taxon>Pseudomonadota</taxon>
        <taxon>Betaproteobacteria</taxon>
        <taxon>Burkholderiales</taxon>
        <taxon>Alcaligenaceae</taxon>
        <taxon>Achromobacter</taxon>
    </lineage>
</organism>
<dbReference type="PANTHER" id="PTHR30629:SF2">
    <property type="entry name" value="PROPHAGE INTEGRASE INTS-RELATED"/>
    <property type="match status" value="1"/>
</dbReference>
<dbReference type="SUPFAM" id="SSF56349">
    <property type="entry name" value="DNA breaking-rejoining enzymes"/>
    <property type="match status" value="1"/>
</dbReference>
<comment type="caution">
    <text evidence="6">The sequence shown here is derived from an EMBL/GenBank/DDBJ whole genome shotgun (WGS) entry which is preliminary data.</text>
</comment>
<protein>
    <submittedName>
        <fullName evidence="6">Integrase</fullName>
    </submittedName>
</protein>
<dbReference type="Proteomes" id="UP000252124">
    <property type="component" value="Unassembled WGS sequence"/>
</dbReference>
<dbReference type="CDD" id="cd00801">
    <property type="entry name" value="INT_P4_C"/>
    <property type="match status" value="1"/>
</dbReference>
<dbReference type="GeneID" id="99730890"/>
<evidence type="ECO:0000256" key="4">
    <source>
        <dbReference type="ARBA" id="ARBA00023172"/>
    </source>
</evidence>
<evidence type="ECO:0000256" key="3">
    <source>
        <dbReference type="ARBA" id="ARBA00023125"/>
    </source>
</evidence>
<dbReference type="Pfam" id="PF13356">
    <property type="entry name" value="Arm-DNA-bind_3"/>
    <property type="match status" value="1"/>
</dbReference>
<feature type="domain" description="Tyr recombinase" evidence="5">
    <location>
        <begin position="211"/>
        <end position="383"/>
    </location>
</feature>
<dbReference type="RefSeq" id="WP_088587826.1">
    <property type="nucleotide sequence ID" value="NZ_CADIJU010000004.1"/>
</dbReference>
<dbReference type="InterPro" id="IPR002104">
    <property type="entry name" value="Integrase_catalytic"/>
</dbReference>
<evidence type="ECO:0000256" key="2">
    <source>
        <dbReference type="ARBA" id="ARBA00022908"/>
    </source>
</evidence>
<keyword evidence="2" id="KW-0229">DNA integration</keyword>
<dbReference type="InterPro" id="IPR038488">
    <property type="entry name" value="Integrase_DNA-bd_sf"/>
</dbReference>
<dbReference type="InterPro" id="IPR013762">
    <property type="entry name" value="Integrase-like_cat_sf"/>
</dbReference>
<accession>A0ABX9GFR2</accession>
<keyword evidence="3" id="KW-0238">DNA-binding</keyword>
<dbReference type="InterPro" id="IPR050808">
    <property type="entry name" value="Phage_Integrase"/>
</dbReference>
<dbReference type="InterPro" id="IPR010998">
    <property type="entry name" value="Integrase_recombinase_N"/>
</dbReference>
<evidence type="ECO:0000313" key="7">
    <source>
        <dbReference type="Proteomes" id="UP000252124"/>
    </source>
</evidence>
<dbReference type="PROSITE" id="PS51898">
    <property type="entry name" value="TYR_RECOMBINASE"/>
    <property type="match status" value="1"/>
</dbReference>
<name>A0ABX9GFR2_9BURK</name>
<dbReference type="Gene3D" id="1.10.443.10">
    <property type="entry name" value="Intergrase catalytic core"/>
    <property type="match status" value="1"/>
</dbReference>
<dbReference type="Gene3D" id="3.30.160.390">
    <property type="entry name" value="Integrase, DNA-binding domain"/>
    <property type="match status" value="1"/>
</dbReference>
<gene>
    <name evidence="6" type="ORF">DFP87_102350</name>
</gene>
<dbReference type="InterPro" id="IPR011010">
    <property type="entry name" value="DNA_brk_join_enz"/>
</dbReference>
<evidence type="ECO:0000256" key="1">
    <source>
        <dbReference type="ARBA" id="ARBA00008857"/>
    </source>
</evidence>